<comment type="caution">
    <text evidence="1">The sequence shown here is derived from an EMBL/GenBank/DDBJ whole genome shotgun (WGS) entry which is preliminary data.</text>
</comment>
<proteinExistence type="predicted"/>
<evidence type="ECO:0008006" key="3">
    <source>
        <dbReference type="Google" id="ProtNLM"/>
    </source>
</evidence>
<dbReference type="EMBL" id="JAVDQD010000003">
    <property type="protein sequence ID" value="MDR6240018.1"/>
    <property type="molecule type" value="Genomic_DNA"/>
</dbReference>
<organism evidence="1 2">
    <name type="scientific">Aureibacter tunicatorum</name>
    <dbReference type="NCBI Taxonomy" id="866807"/>
    <lineage>
        <taxon>Bacteria</taxon>
        <taxon>Pseudomonadati</taxon>
        <taxon>Bacteroidota</taxon>
        <taxon>Cytophagia</taxon>
        <taxon>Cytophagales</taxon>
        <taxon>Persicobacteraceae</taxon>
        <taxon>Aureibacter</taxon>
    </lineage>
</organism>
<sequence>MQRFHEAQKMVPNRTDMPPMFQANILKGIYHVMSEEVGSKEAKELLMEAFLWDSIFKRPVWKPELFDLKSKESEKHYKKIFNGLVPFICLFNRFKENYGEERAQYLTALVAVPSAVPYLAGTFKHIENFSDIDQFRQELANYLGDGKGFTWTEEVSDDKTEVRYHFTQCVYIEVLRAYGLTSAAMMSCYCDHIIFDNAMPEIYFKRDHCKGAGDSYCDHCFKIKTEEDKSRMDERYGDTKHADFDAMKVINHWRKNYQDNGGKFKW</sequence>
<reference evidence="1" key="1">
    <citation type="submission" date="2023-07" db="EMBL/GenBank/DDBJ databases">
        <title>Genomic Encyclopedia of Type Strains, Phase IV (KMG-IV): sequencing the most valuable type-strain genomes for metagenomic binning, comparative biology and taxonomic classification.</title>
        <authorList>
            <person name="Goeker M."/>
        </authorList>
    </citation>
    <scope>NUCLEOTIDE SEQUENCE</scope>
    <source>
        <strain evidence="1">DSM 26174</strain>
    </source>
</reference>
<dbReference type="Proteomes" id="UP001185092">
    <property type="component" value="Unassembled WGS sequence"/>
</dbReference>
<dbReference type="Pfam" id="PF14196">
    <property type="entry name" value="ATC_hydrolase"/>
    <property type="match status" value="1"/>
</dbReference>
<dbReference type="AlphaFoldDB" id="A0AAE3XNW3"/>
<dbReference type="InterPro" id="IPR026002">
    <property type="entry name" value="ATC_hydrolase-like"/>
</dbReference>
<name>A0AAE3XNW3_9BACT</name>
<keyword evidence="2" id="KW-1185">Reference proteome</keyword>
<protein>
    <recommendedName>
        <fullName evidence="3">L-2-amino-thiazoline-4-carboxylic acid hydrolase</fullName>
    </recommendedName>
</protein>
<dbReference type="RefSeq" id="WP_309939838.1">
    <property type="nucleotide sequence ID" value="NZ_AP025305.1"/>
</dbReference>
<evidence type="ECO:0000313" key="1">
    <source>
        <dbReference type="EMBL" id="MDR6240018.1"/>
    </source>
</evidence>
<gene>
    <name evidence="1" type="ORF">HNQ88_003066</name>
</gene>
<accession>A0AAE3XNW3</accession>
<evidence type="ECO:0000313" key="2">
    <source>
        <dbReference type="Proteomes" id="UP001185092"/>
    </source>
</evidence>